<dbReference type="Proteomes" id="UP000001572">
    <property type="component" value="Chromosome"/>
</dbReference>
<name>A6TW26_ALKMQ</name>
<feature type="transmembrane region" description="Helical" evidence="1">
    <location>
        <begin position="208"/>
        <end position="230"/>
    </location>
</feature>
<sequence>MQDLLTYRWLSNLKGRKKTMDQVMNIGEKPKYIVMTIYAVMVLISSLFFNTPGEIMGGLGRIVIHPSTLVSDYMVIGNIGATFFNSGLLMLIAIAIAKLNKAIMNGPMVAAIFTVGGFALFGKNFYNIWPILLGVLIYAKVQKEKFSKFIIIAFFGTALGPLISQISFGYGATIVQGMVMGIAAGMLVGFVLPPLANHLLKFHQGFNLYNIGFTAGMIGTFFMAVMRAYGISHETTLIVAEGYNFVFAVYLSILFISMLMVGFFFNGNSFAGYGKLIKHSGRAVSDFVALEGFGMSFINMGILGLVSTAYVIIVGGELNGATIGGVFTIVGFGAFGKHVKNVTPILIGVILASLTQVWALNSTGALLAALFGTTLAPIAGQFGWTSGIVAGFLHMAMVMNVGYLHGGMNLYNNGFSGGMVAGILVPIIESFRKEE</sequence>
<dbReference type="AlphaFoldDB" id="A6TW26"/>
<dbReference type="RefSeq" id="WP_012065341.1">
    <property type="nucleotide sequence ID" value="NC_009633.1"/>
</dbReference>
<keyword evidence="3" id="KW-1185">Reference proteome</keyword>
<dbReference type="STRING" id="293826.Amet_4320"/>
<dbReference type="EMBL" id="CP000724">
    <property type="protein sequence ID" value="ABR50394.1"/>
    <property type="molecule type" value="Genomic_DNA"/>
</dbReference>
<evidence type="ECO:0000313" key="2">
    <source>
        <dbReference type="EMBL" id="ABR50394.1"/>
    </source>
</evidence>
<evidence type="ECO:0000313" key="3">
    <source>
        <dbReference type="Proteomes" id="UP000001572"/>
    </source>
</evidence>
<keyword evidence="1" id="KW-0812">Transmembrane</keyword>
<reference evidence="3" key="1">
    <citation type="journal article" date="2016" name="Genome Announc.">
        <title>Complete genome sequence of Alkaliphilus metalliredigens strain QYMF, an alkaliphilic and metal-reducing bacterium isolated from borax-contaminated leachate ponds.</title>
        <authorList>
            <person name="Hwang C."/>
            <person name="Copeland A."/>
            <person name="Lucas S."/>
            <person name="Lapidus A."/>
            <person name="Barry K."/>
            <person name="Detter J.C."/>
            <person name="Glavina Del Rio T."/>
            <person name="Hammon N."/>
            <person name="Israni S."/>
            <person name="Dalin E."/>
            <person name="Tice H."/>
            <person name="Pitluck S."/>
            <person name="Chertkov O."/>
            <person name="Brettin T."/>
            <person name="Bruce D."/>
            <person name="Han C."/>
            <person name="Schmutz J."/>
            <person name="Larimer F."/>
            <person name="Land M.L."/>
            <person name="Hauser L."/>
            <person name="Kyrpides N."/>
            <person name="Mikhailova N."/>
            <person name="Ye Q."/>
            <person name="Zhou J."/>
            <person name="Richardson P."/>
            <person name="Fields M.W."/>
        </authorList>
    </citation>
    <scope>NUCLEOTIDE SEQUENCE [LARGE SCALE GENOMIC DNA]</scope>
    <source>
        <strain evidence="3">QYMF</strain>
    </source>
</reference>
<feature type="transmembrane region" description="Helical" evidence="1">
    <location>
        <begin position="73"/>
        <end position="95"/>
    </location>
</feature>
<dbReference type="Pfam" id="PF07613">
    <property type="entry name" value="DUF1576"/>
    <property type="match status" value="2"/>
</dbReference>
<feature type="transmembrane region" description="Helical" evidence="1">
    <location>
        <begin position="410"/>
        <end position="428"/>
    </location>
</feature>
<evidence type="ECO:0000256" key="1">
    <source>
        <dbReference type="SAM" id="Phobius"/>
    </source>
</evidence>
<accession>A6TW26</accession>
<feature type="transmembrane region" description="Helical" evidence="1">
    <location>
        <begin position="345"/>
        <end position="370"/>
    </location>
</feature>
<evidence type="ECO:0008006" key="4">
    <source>
        <dbReference type="Google" id="ProtNLM"/>
    </source>
</evidence>
<feature type="transmembrane region" description="Helical" evidence="1">
    <location>
        <begin position="126"/>
        <end position="142"/>
    </location>
</feature>
<keyword evidence="1" id="KW-0472">Membrane</keyword>
<keyword evidence="1" id="KW-1133">Transmembrane helix</keyword>
<protein>
    <recommendedName>
        <fullName evidence="4">DUF1576 domain-containing protein</fullName>
    </recommendedName>
</protein>
<feature type="transmembrane region" description="Helical" evidence="1">
    <location>
        <begin position="287"/>
        <end position="312"/>
    </location>
</feature>
<feature type="transmembrane region" description="Helical" evidence="1">
    <location>
        <begin position="32"/>
        <end position="53"/>
    </location>
</feature>
<dbReference type="eggNOG" id="ENOG502Z7MK">
    <property type="taxonomic scope" value="Bacteria"/>
</dbReference>
<dbReference type="HOGENOM" id="CLU_031185_0_0_9"/>
<feature type="transmembrane region" description="Helical" evidence="1">
    <location>
        <begin position="174"/>
        <end position="196"/>
    </location>
</feature>
<feature type="transmembrane region" description="Helical" evidence="1">
    <location>
        <begin position="382"/>
        <end position="403"/>
    </location>
</feature>
<feature type="transmembrane region" description="Helical" evidence="1">
    <location>
        <begin position="149"/>
        <end position="168"/>
    </location>
</feature>
<feature type="transmembrane region" description="Helical" evidence="1">
    <location>
        <begin position="242"/>
        <end position="266"/>
    </location>
</feature>
<proteinExistence type="predicted"/>
<feature type="transmembrane region" description="Helical" evidence="1">
    <location>
        <begin position="318"/>
        <end position="336"/>
    </location>
</feature>
<dbReference type="InterPro" id="IPR011470">
    <property type="entry name" value="DUF1576"/>
</dbReference>
<gene>
    <name evidence="2" type="ordered locus">Amet_4320</name>
</gene>
<organism evidence="2 3">
    <name type="scientific">Alkaliphilus metalliredigens (strain QYMF)</name>
    <dbReference type="NCBI Taxonomy" id="293826"/>
    <lineage>
        <taxon>Bacteria</taxon>
        <taxon>Bacillati</taxon>
        <taxon>Bacillota</taxon>
        <taxon>Clostridia</taxon>
        <taxon>Peptostreptococcales</taxon>
        <taxon>Natronincolaceae</taxon>
        <taxon>Alkaliphilus</taxon>
    </lineage>
</organism>
<dbReference type="KEGG" id="amt:Amet_4320"/>